<dbReference type="Proteomes" id="UP000182894">
    <property type="component" value="Unassembled WGS sequence"/>
</dbReference>
<dbReference type="PROSITE" id="PS50007">
    <property type="entry name" value="PIPLC_X_DOMAIN"/>
    <property type="match status" value="1"/>
</dbReference>
<dbReference type="GO" id="GO:0008081">
    <property type="term" value="F:phosphoric diester hydrolase activity"/>
    <property type="evidence" value="ECO:0007669"/>
    <property type="project" value="InterPro"/>
</dbReference>
<dbReference type="InterPro" id="IPR051057">
    <property type="entry name" value="PI-PLC_domain"/>
</dbReference>
<evidence type="ECO:0008006" key="4">
    <source>
        <dbReference type="Google" id="ProtNLM"/>
    </source>
</evidence>
<organism evidence="2 3">
    <name type="scientific">Pseudomonas abietaniphila</name>
    <dbReference type="NCBI Taxonomy" id="89065"/>
    <lineage>
        <taxon>Bacteria</taxon>
        <taxon>Pseudomonadati</taxon>
        <taxon>Pseudomonadota</taxon>
        <taxon>Gammaproteobacteria</taxon>
        <taxon>Pseudomonadales</taxon>
        <taxon>Pseudomonadaceae</taxon>
        <taxon>Pseudomonas</taxon>
    </lineage>
</organism>
<feature type="region of interest" description="Disordered" evidence="1">
    <location>
        <begin position="9"/>
        <end position="29"/>
    </location>
</feature>
<dbReference type="PANTHER" id="PTHR13593:SF103">
    <property type="entry name" value="RE10370P"/>
    <property type="match status" value="1"/>
</dbReference>
<dbReference type="EMBL" id="FNCO01000008">
    <property type="protein sequence ID" value="SDH79109.1"/>
    <property type="molecule type" value="Genomic_DNA"/>
</dbReference>
<dbReference type="OrthoDB" id="7021323at2"/>
<dbReference type="AlphaFoldDB" id="A0A1G8FAW0"/>
<reference evidence="3" key="1">
    <citation type="submission" date="2016-10" db="EMBL/GenBank/DDBJ databases">
        <authorList>
            <person name="Varghese N."/>
            <person name="Submissions S."/>
        </authorList>
    </citation>
    <scope>NUCLEOTIDE SEQUENCE [LARGE SCALE GENOMIC DNA]</scope>
    <source>
        <strain evidence="3">ATCC 700689</strain>
    </source>
</reference>
<gene>
    <name evidence="2" type="ORF">SAMN05216605_108148</name>
</gene>
<evidence type="ECO:0000256" key="1">
    <source>
        <dbReference type="SAM" id="MobiDB-lite"/>
    </source>
</evidence>
<dbReference type="Gene3D" id="3.20.20.190">
    <property type="entry name" value="Phosphatidylinositol (PI) phosphodiesterase"/>
    <property type="match status" value="1"/>
</dbReference>
<name>A0A1G8FAW0_9PSED</name>
<dbReference type="STRING" id="89065.SAMN05216605_108148"/>
<dbReference type="GO" id="GO:0006629">
    <property type="term" value="P:lipid metabolic process"/>
    <property type="evidence" value="ECO:0007669"/>
    <property type="project" value="InterPro"/>
</dbReference>
<accession>A0A1G8FAW0</accession>
<proteinExistence type="predicted"/>
<evidence type="ECO:0000313" key="3">
    <source>
        <dbReference type="Proteomes" id="UP000182894"/>
    </source>
</evidence>
<dbReference type="SUPFAM" id="SSF51695">
    <property type="entry name" value="PLC-like phosphodiesterases"/>
    <property type="match status" value="1"/>
</dbReference>
<sequence>MDDFLVPLGGDAPARPVTIPPDPQDPNQRTGVEISAINEHRGTWMSYYAGAGDLRIVDLILPGTHDSGMDKEAPYTASNESTQDRSPWYQLMSGIRVLDLRVQFFSGYSVNDPRRFQLFHGAPSGRTVRGDVLQAVTNWRNEIFPKGDPKREIVILDFHQFKNFTNEAHHELMKLVKDYFGDLIIREDQRNLYVRELWRGTGRVVVSYHDVIRDETFTWDLDQKYAGTGWISTDDLKKFMDSTSTRHKPDGGLESIQCHQLAGLGVPDDFQGQIGEWFYSNDVVGINAYIQKFHIINTDWATRGKYIDYCIHANFVRAKIYSQHQNIFVEYDDDDFEIPPLQTPSIYVVIRAAVANVYLPVYQGSVEDGAVLGIENASGRSLILHMSGSDYGAPKFELSYPGVARLKYDLKFKGYRCIDPPPMKFTNFAIKTHDGFYPIELSWDLLPSHAGGYEVEVTYENRVQHIAVTKPPLIIESDHRGLFSVRANVSGSWVYSESILFTPEVPTEISNFRRTTPDVSYPLVLEWDAVPTVSEYEVVLEKTDGRVESRIVNQPRVSIERGAQGKWHVEATVIGQRIRSDTVGFSSPILEFYKFELEYYGQYPFTFQWTEIDGAQKYTVVWEGAEGTTTYDVTEPRLEVKKDGVGRWYVTALDFENQPVRSPAVYFPPKITNFRLEDDGQYPFRLSWDPVPEVMVYTVRHLPIFGRVKYIDVTDPWLVVEKKGGGTWCVILEGTEGLEHLFSEVRRFTPPLAE</sequence>
<evidence type="ECO:0000313" key="2">
    <source>
        <dbReference type="EMBL" id="SDH79109.1"/>
    </source>
</evidence>
<protein>
    <recommendedName>
        <fullName evidence="4">Phosphatidylinositol diacylglycerol-lyase</fullName>
    </recommendedName>
</protein>
<dbReference type="RefSeq" id="WP_074753676.1">
    <property type="nucleotide sequence ID" value="NZ_FNCO01000008.1"/>
</dbReference>
<dbReference type="InterPro" id="IPR017946">
    <property type="entry name" value="PLC-like_Pdiesterase_TIM-brl"/>
</dbReference>
<keyword evidence="3" id="KW-1185">Reference proteome</keyword>
<dbReference type="PANTHER" id="PTHR13593">
    <property type="match status" value="1"/>
</dbReference>